<evidence type="ECO:0000256" key="8">
    <source>
        <dbReference type="ARBA" id="ARBA00022598"/>
    </source>
</evidence>
<dbReference type="InterPro" id="IPR005762">
    <property type="entry name" value="MurD"/>
</dbReference>
<keyword evidence="10 17" id="KW-0067">ATP-binding</keyword>
<evidence type="ECO:0000256" key="13">
    <source>
        <dbReference type="ARBA" id="ARBA00023316"/>
    </source>
</evidence>
<dbReference type="EMBL" id="JACEIQ010000006">
    <property type="protein sequence ID" value="MBA4494248.1"/>
    <property type="molecule type" value="Genomic_DNA"/>
</dbReference>
<evidence type="ECO:0000256" key="2">
    <source>
        <dbReference type="ARBA" id="ARBA00004496"/>
    </source>
</evidence>
<dbReference type="Gene3D" id="3.40.50.720">
    <property type="entry name" value="NAD(P)-binding Rossmann-like Domain"/>
    <property type="match status" value="1"/>
</dbReference>
<keyword evidence="12 17" id="KW-0573">Peptidoglycan synthesis</keyword>
<feature type="binding site" evidence="17">
    <location>
        <begin position="120"/>
        <end position="126"/>
    </location>
    <ligand>
        <name>ATP</name>
        <dbReference type="ChEBI" id="CHEBI:30616"/>
    </ligand>
</feature>
<dbReference type="AlphaFoldDB" id="A0A7W1WQT2"/>
<dbReference type="InterPro" id="IPR013221">
    <property type="entry name" value="Mur_ligase_cen"/>
</dbReference>
<evidence type="ECO:0000256" key="4">
    <source>
        <dbReference type="ARBA" id="ARBA00010416"/>
    </source>
</evidence>
<protein>
    <recommendedName>
        <fullName evidence="6 17">UDP-N-acetylmuramoylalanine--D-glutamate ligase</fullName>
        <ecNumber evidence="5 17">6.3.2.9</ecNumber>
    </recommendedName>
    <alternativeName>
        <fullName evidence="15 17">D-glutamic acid-adding enzyme</fullName>
    </alternativeName>
    <alternativeName>
        <fullName evidence="14 17">UDP-N-acetylmuramoyl-L-alanyl-D-glutamate synthetase</fullName>
    </alternativeName>
</protein>
<evidence type="ECO:0000256" key="14">
    <source>
        <dbReference type="ARBA" id="ARBA00030398"/>
    </source>
</evidence>
<dbReference type="InterPro" id="IPR004101">
    <property type="entry name" value="Mur_ligase_C"/>
</dbReference>
<evidence type="ECO:0000259" key="20">
    <source>
        <dbReference type="Pfam" id="PF08245"/>
    </source>
</evidence>
<evidence type="ECO:0000256" key="5">
    <source>
        <dbReference type="ARBA" id="ARBA00012212"/>
    </source>
</evidence>
<dbReference type="GO" id="GO:0005524">
    <property type="term" value="F:ATP binding"/>
    <property type="evidence" value="ECO:0007669"/>
    <property type="project" value="UniProtKB-UniRule"/>
</dbReference>
<dbReference type="InterPro" id="IPR036615">
    <property type="entry name" value="Mur_ligase_C_dom_sf"/>
</dbReference>
<evidence type="ECO:0000256" key="12">
    <source>
        <dbReference type="ARBA" id="ARBA00022984"/>
    </source>
</evidence>
<dbReference type="Proteomes" id="UP000535491">
    <property type="component" value="Unassembled WGS sequence"/>
</dbReference>
<dbReference type="Pfam" id="PF21799">
    <property type="entry name" value="MurD-like_N"/>
    <property type="match status" value="1"/>
</dbReference>
<dbReference type="EC" id="6.3.2.9" evidence="5 17"/>
<evidence type="ECO:0000313" key="21">
    <source>
        <dbReference type="EMBL" id="MBA4494248.1"/>
    </source>
</evidence>
<evidence type="ECO:0000256" key="11">
    <source>
        <dbReference type="ARBA" id="ARBA00022960"/>
    </source>
</evidence>
<evidence type="ECO:0000256" key="10">
    <source>
        <dbReference type="ARBA" id="ARBA00022840"/>
    </source>
</evidence>
<dbReference type="Pfam" id="PF02875">
    <property type="entry name" value="Mur_ligase_C"/>
    <property type="match status" value="1"/>
</dbReference>
<dbReference type="UniPathway" id="UPA00219"/>
<dbReference type="RefSeq" id="WP_181751490.1">
    <property type="nucleotide sequence ID" value="NZ_JACEIQ010000006.1"/>
</dbReference>
<keyword evidence="8 17" id="KW-0436">Ligase</keyword>
<keyword evidence="11 17" id="KW-0133">Cell shape</keyword>
<dbReference type="GO" id="GO:0071555">
    <property type="term" value="P:cell wall organization"/>
    <property type="evidence" value="ECO:0007669"/>
    <property type="project" value="UniProtKB-KW"/>
</dbReference>
<dbReference type="InterPro" id="IPR036565">
    <property type="entry name" value="Mur-like_cat_sf"/>
</dbReference>
<dbReference type="NCBIfam" id="TIGR01087">
    <property type="entry name" value="murD"/>
    <property type="match status" value="1"/>
</dbReference>
<evidence type="ECO:0000256" key="7">
    <source>
        <dbReference type="ARBA" id="ARBA00022490"/>
    </source>
</evidence>
<keyword evidence="7 17" id="KW-0963">Cytoplasm</keyword>
<dbReference type="PANTHER" id="PTHR43692">
    <property type="entry name" value="UDP-N-ACETYLMURAMOYLALANINE--D-GLUTAMATE LIGASE"/>
    <property type="match status" value="1"/>
</dbReference>
<dbReference type="SUPFAM" id="SSF53623">
    <property type="entry name" value="MurD-like peptide ligases, catalytic domain"/>
    <property type="match status" value="1"/>
</dbReference>
<evidence type="ECO:0000256" key="6">
    <source>
        <dbReference type="ARBA" id="ARBA00015655"/>
    </source>
</evidence>
<evidence type="ECO:0000256" key="1">
    <source>
        <dbReference type="ARBA" id="ARBA00002734"/>
    </source>
</evidence>
<dbReference type="HAMAP" id="MF_00639">
    <property type="entry name" value="MurD"/>
    <property type="match status" value="1"/>
</dbReference>
<keyword evidence="9 17" id="KW-0547">Nucleotide-binding</keyword>
<sequence>MIKETENWKGRRVVVLGLARSGVAVARLLHKLGAKVIANDIKPRSQCPEASLLEQSGIPVICGEHPDNLIHKEVDLLVKNPGIPYLAKPVQQALEKGIPVITEVEIAGSLSRGHLVGITGSNGKTTTTTLVGKMLQAGGIDAVVAGNIGQALTEVVEELTSDQWLVAELSSFQLKGTRHFHPRVAALLNVVPAHLDYHQTMEDYISSKGRLFQNQTGNDVAVLNADSEICRQMSENIASTIWWFSRTQQLQHGVFVRNGRIMVRRPEQVEKMKTVTEKMLKWYNHSEEVSPDEQPILPVSELAMRGDFNLENALAATAIALACGCPVDAIRETLRTFHGVEHRLEYVAEIGGAVYYNNSKATNAEAAIKSLQSFDEPIVWIAGGLDRGVDFAELVPVMKERVKAVVAYGQTKSIFMERAKEAGIDERRMVQDVKEAVVIASRLAGPGDVVLLSPACASWDLYTSFEERGSIFKQAVHSLQI</sequence>
<gene>
    <name evidence="17 21" type="primary">murD</name>
    <name evidence="21" type="ORF">H1191_08015</name>
</gene>
<dbReference type="GO" id="GO:0008360">
    <property type="term" value="P:regulation of cell shape"/>
    <property type="evidence" value="ECO:0007669"/>
    <property type="project" value="UniProtKB-KW"/>
</dbReference>
<keyword evidence="13 17" id="KW-0961">Cell wall biogenesis/degradation</keyword>
<dbReference type="SUPFAM" id="SSF53244">
    <property type="entry name" value="MurD-like peptide ligases, peptide-binding domain"/>
    <property type="match status" value="1"/>
</dbReference>
<evidence type="ECO:0000256" key="18">
    <source>
        <dbReference type="RuleBase" id="RU003664"/>
    </source>
</evidence>
<evidence type="ECO:0000259" key="19">
    <source>
        <dbReference type="Pfam" id="PF02875"/>
    </source>
</evidence>
<dbReference type="Pfam" id="PF08245">
    <property type="entry name" value="Mur_ligase_M"/>
    <property type="match status" value="1"/>
</dbReference>
<keyword evidence="22" id="KW-1185">Reference proteome</keyword>
<dbReference type="GO" id="GO:0005737">
    <property type="term" value="C:cytoplasm"/>
    <property type="evidence" value="ECO:0007669"/>
    <property type="project" value="UniProtKB-SubCell"/>
</dbReference>
<evidence type="ECO:0000256" key="15">
    <source>
        <dbReference type="ARBA" id="ARBA00032324"/>
    </source>
</evidence>
<feature type="domain" description="Mur ligase central" evidence="20">
    <location>
        <begin position="118"/>
        <end position="320"/>
    </location>
</feature>
<evidence type="ECO:0000313" key="22">
    <source>
        <dbReference type="Proteomes" id="UP000535491"/>
    </source>
</evidence>
<dbReference type="GO" id="GO:0008764">
    <property type="term" value="F:UDP-N-acetylmuramoylalanine-D-glutamate ligase activity"/>
    <property type="evidence" value="ECO:0007669"/>
    <property type="project" value="UniProtKB-UniRule"/>
</dbReference>
<organism evidence="21 22">
    <name type="scientific">Paenactinomyces guangxiensis</name>
    <dbReference type="NCBI Taxonomy" id="1490290"/>
    <lineage>
        <taxon>Bacteria</taxon>
        <taxon>Bacillati</taxon>
        <taxon>Bacillota</taxon>
        <taxon>Bacilli</taxon>
        <taxon>Bacillales</taxon>
        <taxon>Thermoactinomycetaceae</taxon>
        <taxon>Paenactinomyces</taxon>
    </lineage>
</organism>
<keyword evidence="17 18" id="KW-0131">Cell cycle</keyword>
<proteinExistence type="inferred from homology"/>
<comment type="pathway">
    <text evidence="3 17 18">Cell wall biogenesis; peptidoglycan biosynthesis.</text>
</comment>
<name>A0A7W1WQT2_9BACL</name>
<feature type="domain" description="Mur ligase C-terminal" evidence="19">
    <location>
        <begin position="342"/>
        <end position="456"/>
    </location>
</feature>
<dbReference type="SUPFAM" id="SSF51984">
    <property type="entry name" value="MurCD N-terminal domain"/>
    <property type="match status" value="1"/>
</dbReference>
<comment type="catalytic activity">
    <reaction evidence="16 17 18">
        <text>UDP-N-acetyl-alpha-D-muramoyl-L-alanine + D-glutamate + ATP = UDP-N-acetyl-alpha-D-muramoyl-L-alanyl-D-glutamate + ADP + phosphate + H(+)</text>
        <dbReference type="Rhea" id="RHEA:16429"/>
        <dbReference type="ChEBI" id="CHEBI:15378"/>
        <dbReference type="ChEBI" id="CHEBI:29986"/>
        <dbReference type="ChEBI" id="CHEBI:30616"/>
        <dbReference type="ChEBI" id="CHEBI:43474"/>
        <dbReference type="ChEBI" id="CHEBI:83898"/>
        <dbReference type="ChEBI" id="CHEBI:83900"/>
        <dbReference type="ChEBI" id="CHEBI:456216"/>
        <dbReference type="EC" id="6.3.2.9"/>
    </reaction>
</comment>
<comment type="caution">
    <text evidence="21">The sequence shown here is derived from an EMBL/GenBank/DDBJ whole genome shotgun (WGS) entry which is preliminary data.</text>
</comment>
<dbReference type="Gene3D" id="3.40.1190.10">
    <property type="entry name" value="Mur-like, catalytic domain"/>
    <property type="match status" value="1"/>
</dbReference>
<comment type="similarity">
    <text evidence="4 17">Belongs to the MurCDEF family.</text>
</comment>
<comment type="function">
    <text evidence="1 17 18">Cell wall formation. Catalyzes the addition of glutamate to the nucleotide precursor UDP-N-acetylmuramoyl-L-alanine (UMA).</text>
</comment>
<dbReference type="GO" id="GO:0051301">
    <property type="term" value="P:cell division"/>
    <property type="evidence" value="ECO:0007669"/>
    <property type="project" value="UniProtKB-KW"/>
</dbReference>
<comment type="subcellular location">
    <subcellularLocation>
        <location evidence="2 17 18">Cytoplasm</location>
    </subcellularLocation>
</comment>
<reference evidence="21 22" key="1">
    <citation type="submission" date="2020-07" db="EMBL/GenBank/DDBJ databases">
        <authorList>
            <person name="Feng H."/>
        </authorList>
    </citation>
    <scope>NUCLEOTIDE SEQUENCE [LARGE SCALE GENOMIC DNA]</scope>
    <source>
        <strain evidence="22">s-10</strain>
    </source>
</reference>
<evidence type="ECO:0000256" key="16">
    <source>
        <dbReference type="ARBA" id="ARBA00047632"/>
    </source>
</evidence>
<dbReference type="GO" id="GO:0009252">
    <property type="term" value="P:peptidoglycan biosynthetic process"/>
    <property type="evidence" value="ECO:0007669"/>
    <property type="project" value="UniProtKB-UniRule"/>
</dbReference>
<evidence type="ECO:0000256" key="17">
    <source>
        <dbReference type="HAMAP-Rule" id="MF_00639"/>
    </source>
</evidence>
<dbReference type="PANTHER" id="PTHR43692:SF1">
    <property type="entry name" value="UDP-N-ACETYLMURAMOYLALANINE--D-GLUTAMATE LIGASE"/>
    <property type="match status" value="1"/>
</dbReference>
<evidence type="ECO:0000256" key="9">
    <source>
        <dbReference type="ARBA" id="ARBA00022741"/>
    </source>
</evidence>
<keyword evidence="17 18" id="KW-0132">Cell division</keyword>
<evidence type="ECO:0000256" key="3">
    <source>
        <dbReference type="ARBA" id="ARBA00004752"/>
    </source>
</evidence>
<dbReference type="Gene3D" id="3.90.190.20">
    <property type="entry name" value="Mur ligase, C-terminal domain"/>
    <property type="match status" value="1"/>
</dbReference>
<accession>A0A7W1WQT2</accession>